<keyword evidence="1" id="KW-0472">Membrane</keyword>
<name>E2Z9H7_9FIRM</name>
<keyword evidence="1" id="KW-1133">Transmembrane helix</keyword>
<feature type="transmembrane region" description="Helical" evidence="1">
    <location>
        <begin position="36"/>
        <end position="53"/>
    </location>
</feature>
<dbReference type="AlphaFoldDB" id="E2Z9H7"/>
<gene>
    <name evidence="2" type="primary">bofA</name>
    <name evidence="2" type="ORF">HMPREF9429_00080</name>
</gene>
<evidence type="ECO:0000313" key="2">
    <source>
        <dbReference type="EMBL" id="EFQ05003.1"/>
    </source>
</evidence>
<sequence>MEYLYIGAGIVLLLIINRFILAPIRRLAINTMMGLFLLHLVNTYGSLAGLHHVNVTPLTGLIVGFFGVPGVVAVTLFYLVI</sequence>
<reference evidence="2 3" key="1">
    <citation type="submission" date="2010-08" db="EMBL/GenBank/DDBJ databases">
        <authorList>
            <person name="Weinstock G."/>
            <person name="Sodergren E."/>
            <person name="Clifton S."/>
            <person name="Fulton L."/>
            <person name="Fulton B."/>
            <person name="Courtney L."/>
            <person name="Fronick C."/>
            <person name="Harrison M."/>
            <person name="Strong C."/>
            <person name="Farmer C."/>
            <person name="Delahaunty K."/>
            <person name="Markovic C."/>
            <person name="Hall O."/>
            <person name="Minx P."/>
            <person name="Tomlinson C."/>
            <person name="Mitreva M."/>
            <person name="Hou S."/>
            <person name="Chen J."/>
            <person name="Wollam A."/>
            <person name="Pepin K.H."/>
            <person name="Johnson M."/>
            <person name="Bhonagiri V."/>
            <person name="Zhang X."/>
            <person name="Suruliraj S."/>
            <person name="Warren W."/>
            <person name="Chinwalla A."/>
            <person name="Mardis E.R."/>
            <person name="Wilson R.K."/>
        </authorList>
    </citation>
    <scope>NUCLEOTIDE SEQUENCE [LARGE SCALE GENOMIC DNA]</scope>
    <source>
        <strain evidence="2 3">F0359</strain>
    </source>
</reference>
<keyword evidence="3" id="KW-1185">Reference proteome</keyword>
<protein>
    <submittedName>
        <fullName evidence="2">Pro-sigmaK processing inhibitor BofA</fullName>
    </submittedName>
</protein>
<dbReference type="Proteomes" id="UP000003195">
    <property type="component" value="Unassembled WGS sequence"/>
</dbReference>
<dbReference type="InterPro" id="IPR010001">
    <property type="entry name" value="BofA"/>
</dbReference>
<dbReference type="RefSeq" id="WP_006940778.1">
    <property type="nucleotide sequence ID" value="NZ_GL538177.1"/>
</dbReference>
<evidence type="ECO:0000313" key="3">
    <source>
        <dbReference type="Proteomes" id="UP000003195"/>
    </source>
</evidence>
<dbReference type="Pfam" id="PF07441">
    <property type="entry name" value="BofA"/>
    <property type="match status" value="1"/>
</dbReference>
<keyword evidence="1" id="KW-0812">Transmembrane</keyword>
<feature type="transmembrane region" description="Helical" evidence="1">
    <location>
        <begin position="6"/>
        <end position="24"/>
    </location>
</feature>
<comment type="caution">
    <text evidence="2">The sequence shown here is derived from an EMBL/GenBank/DDBJ whole genome shotgun (WGS) entry which is preliminary data.</text>
</comment>
<dbReference type="HOGENOM" id="CLU_167355_2_1_9"/>
<evidence type="ECO:0000256" key="1">
    <source>
        <dbReference type="SAM" id="Phobius"/>
    </source>
</evidence>
<feature type="transmembrane region" description="Helical" evidence="1">
    <location>
        <begin position="59"/>
        <end position="80"/>
    </location>
</feature>
<accession>E2Z9H7</accession>
<proteinExistence type="predicted"/>
<dbReference type="EMBL" id="AECS01000003">
    <property type="protein sequence ID" value="EFQ05003.1"/>
    <property type="molecule type" value="Genomic_DNA"/>
</dbReference>
<dbReference type="OrthoDB" id="1625353at2"/>
<organism evidence="2 3">
    <name type="scientific">Megasphaera micronuciformis F0359</name>
    <dbReference type="NCBI Taxonomy" id="706434"/>
    <lineage>
        <taxon>Bacteria</taxon>
        <taxon>Bacillati</taxon>
        <taxon>Bacillota</taxon>
        <taxon>Negativicutes</taxon>
        <taxon>Veillonellales</taxon>
        <taxon>Veillonellaceae</taxon>
        <taxon>Megasphaera</taxon>
    </lineage>
</organism>
<dbReference type="STRING" id="706434.HMPREF9429_00080"/>